<reference evidence="2" key="1">
    <citation type="journal article" date="2022" name="Mol. Ecol. Resour.">
        <title>The genomes of chicory, endive, great burdock and yacon provide insights into Asteraceae palaeo-polyploidization history and plant inulin production.</title>
        <authorList>
            <person name="Fan W."/>
            <person name="Wang S."/>
            <person name="Wang H."/>
            <person name="Wang A."/>
            <person name="Jiang F."/>
            <person name="Liu H."/>
            <person name="Zhao H."/>
            <person name="Xu D."/>
            <person name="Zhang Y."/>
        </authorList>
    </citation>
    <scope>NUCLEOTIDE SEQUENCE [LARGE SCALE GENOMIC DNA]</scope>
    <source>
        <strain evidence="2">cv. Niubang</strain>
    </source>
</reference>
<comment type="caution">
    <text evidence="1">The sequence shown here is derived from an EMBL/GenBank/DDBJ whole genome shotgun (WGS) entry which is preliminary data.</text>
</comment>
<sequence length="367" mass="41022">MESFGSLFDEDWENLSRMFSGDQDSDHFPSHGLFSSEQADHGLNFETDPSIVSSVMYECNNDSSLLINHHLASETINPNFYHYFSQEISNINGCANYDGAVSLPYPSSNIIPLPANGVCDHDSVNLFDENNNNSSLLSQVFSDDSMEEILCLKEDVNIENSVCPTLPIADQRKHTHIKRKIETPESPNVVVDEVNNEIPDKNPQKKTRVSRSDNKNKKKVQPKKKQKVNGNGNIDGENPNNKKGGGNAPTASSCSCSSEDDLNLSQEANGSALNSNWKTRASRGAATDPQSLYARKRRERINERLKILQNLVPNGTKVDISTMLEEAVHYVKFLQLQIKLLSSDDMWMYAPIAYNGMDMGLYQKLQI</sequence>
<dbReference type="Proteomes" id="UP001055879">
    <property type="component" value="Linkage Group LG15"/>
</dbReference>
<organism evidence="1 2">
    <name type="scientific">Arctium lappa</name>
    <name type="common">Greater burdock</name>
    <name type="synonym">Lappa major</name>
    <dbReference type="NCBI Taxonomy" id="4217"/>
    <lineage>
        <taxon>Eukaryota</taxon>
        <taxon>Viridiplantae</taxon>
        <taxon>Streptophyta</taxon>
        <taxon>Embryophyta</taxon>
        <taxon>Tracheophyta</taxon>
        <taxon>Spermatophyta</taxon>
        <taxon>Magnoliopsida</taxon>
        <taxon>eudicotyledons</taxon>
        <taxon>Gunneridae</taxon>
        <taxon>Pentapetalae</taxon>
        <taxon>asterids</taxon>
        <taxon>campanulids</taxon>
        <taxon>Asterales</taxon>
        <taxon>Asteraceae</taxon>
        <taxon>Carduoideae</taxon>
        <taxon>Cardueae</taxon>
        <taxon>Arctiinae</taxon>
        <taxon>Arctium</taxon>
    </lineage>
</organism>
<evidence type="ECO:0000313" key="2">
    <source>
        <dbReference type="Proteomes" id="UP001055879"/>
    </source>
</evidence>
<name>A0ACB8XRN6_ARCLA</name>
<gene>
    <name evidence="1" type="ORF">L6452_39205</name>
</gene>
<dbReference type="EMBL" id="CM042061">
    <property type="protein sequence ID" value="KAI3673093.1"/>
    <property type="molecule type" value="Genomic_DNA"/>
</dbReference>
<evidence type="ECO:0000313" key="1">
    <source>
        <dbReference type="EMBL" id="KAI3673093.1"/>
    </source>
</evidence>
<proteinExistence type="predicted"/>
<accession>A0ACB8XRN6</accession>
<protein>
    <submittedName>
        <fullName evidence="1">Uncharacterized protein</fullName>
    </submittedName>
</protein>
<keyword evidence="2" id="KW-1185">Reference proteome</keyword>
<reference evidence="1 2" key="2">
    <citation type="journal article" date="2022" name="Mol. Ecol. Resour.">
        <title>The genomes of chicory, endive, great burdock and yacon provide insights into Asteraceae paleo-polyploidization history and plant inulin production.</title>
        <authorList>
            <person name="Fan W."/>
            <person name="Wang S."/>
            <person name="Wang H."/>
            <person name="Wang A."/>
            <person name="Jiang F."/>
            <person name="Liu H."/>
            <person name="Zhao H."/>
            <person name="Xu D."/>
            <person name="Zhang Y."/>
        </authorList>
    </citation>
    <scope>NUCLEOTIDE SEQUENCE [LARGE SCALE GENOMIC DNA]</scope>
    <source>
        <strain evidence="2">cv. Niubang</strain>
    </source>
</reference>